<dbReference type="OrthoDB" id="886161at2"/>
<dbReference type="RefSeq" id="WP_045109064.1">
    <property type="nucleotide sequence ID" value="NZ_CAWQZC010000098.1"/>
</dbReference>
<evidence type="ECO:0000313" key="3">
    <source>
        <dbReference type="Proteomes" id="UP000182660"/>
    </source>
</evidence>
<keyword evidence="3" id="KW-1185">Reference proteome</keyword>
<evidence type="ECO:0000313" key="4">
    <source>
        <dbReference type="Proteomes" id="UP000183794"/>
    </source>
</evidence>
<dbReference type="KEGG" id="mvs:MVIS_0618"/>
<dbReference type="Proteomes" id="UP000182660">
    <property type="component" value="Unassembled WGS sequence"/>
</dbReference>
<dbReference type="HOGENOM" id="CLU_080950_0_0_6"/>
<dbReference type="PATRIC" id="fig|80854.5.peg.648"/>
<evidence type="ECO:0008006" key="5">
    <source>
        <dbReference type="Google" id="ProtNLM"/>
    </source>
</evidence>
<dbReference type="Proteomes" id="UP000183794">
    <property type="component" value="Unassembled WGS sequence"/>
</dbReference>
<dbReference type="GeneID" id="61294071"/>
<accession>A0A090K4E8</accession>
<organism evidence="2 4">
    <name type="scientific">Moritella viscosa</name>
    <dbReference type="NCBI Taxonomy" id="80854"/>
    <lineage>
        <taxon>Bacteria</taxon>
        <taxon>Pseudomonadati</taxon>
        <taxon>Pseudomonadota</taxon>
        <taxon>Gammaproteobacteria</taxon>
        <taxon>Alteromonadales</taxon>
        <taxon>Moritellaceae</taxon>
        <taxon>Moritella</taxon>
    </lineage>
</organism>
<reference evidence="2 4" key="1">
    <citation type="submission" date="2016-11" db="EMBL/GenBank/DDBJ databases">
        <authorList>
            <person name="Jaros S."/>
            <person name="Januszkiewicz K."/>
            <person name="Wedrychowicz H."/>
        </authorList>
    </citation>
    <scope>NUCLEOTIDE SEQUENCE [LARGE SCALE GENOMIC DNA]</scope>
    <source>
        <strain evidence="2">NVI 5450</strain>
    </source>
</reference>
<dbReference type="EMBL" id="FPLJ01000009">
    <property type="protein sequence ID" value="SGY82916.1"/>
    <property type="molecule type" value="Genomic_DNA"/>
</dbReference>
<proteinExistence type="predicted"/>
<name>A0A090K4E8_9GAMM</name>
<gene>
    <name evidence="1" type="ORF">MT2528_0338</name>
    <name evidence="2" type="ORF">NVI5450_0321</name>
</gene>
<dbReference type="STRING" id="80854.MVIS_0618"/>
<evidence type="ECO:0000313" key="2">
    <source>
        <dbReference type="EMBL" id="SGY83776.1"/>
    </source>
</evidence>
<dbReference type="AlphaFoldDB" id="A0A090K4E8"/>
<dbReference type="NCBIfam" id="TIGR03899">
    <property type="entry name" value="TIGR03899 family protein"/>
    <property type="match status" value="1"/>
</dbReference>
<evidence type="ECO:0000313" key="1">
    <source>
        <dbReference type="EMBL" id="SGY82916.1"/>
    </source>
</evidence>
<protein>
    <recommendedName>
        <fullName evidence="5">TIGR03899 family protein</fullName>
    </recommendedName>
</protein>
<sequence length="273" mass="31405">MSGNDTKINKVESNILNSIQQLRKVSKDRGIDGMLTVNKHTSFEHRAIQRINQEQIKQQQNLESIVVRANNFCDDVTSEVIDPDWLSAFMSMAKDISGPHMQTLWGKIFALELSHSGSFSVKSLRTLNQMTQREAQMFQVACNLSSQVGYDTNHKIILNCQNNNKSFLLFNKPQFKSINLGRHKLPYSSFLTLSELGLIHNNELEMVNLPRDKDLPISYGEEKLTVKVKSRSSRVKYYRFTNIGDELAKLIPHEKNHEYFSELTSHLHNAFNF</sequence>
<reference evidence="1 3" key="2">
    <citation type="submission" date="2016-11" db="EMBL/GenBank/DDBJ databases">
        <authorList>
            <person name="Klemetsen T."/>
        </authorList>
    </citation>
    <scope>NUCLEOTIDE SEQUENCE [LARGE SCALE GENOMIC DNA]</scope>
    <source>
        <strain evidence="1">MT 2528</strain>
    </source>
</reference>
<dbReference type="InterPro" id="IPR021254">
    <property type="entry name" value="DUF2806"/>
</dbReference>
<dbReference type="Pfam" id="PF10987">
    <property type="entry name" value="DUF2806"/>
    <property type="match status" value="1"/>
</dbReference>
<dbReference type="EMBL" id="FPLD01000007">
    <property type="protein sequence ID" value="SGY83776.1"/>
    <property type="molecule type" value="Genomic_DNA"/>
</dbReference>